<organism evidence="2 3">
    <name type="scientific">Lysinibacillus sphaericus CBAM5</name>
    <dbReference type="NCBI Taxonomy" id="1400869"/>
    <lineage>
        <taxon>Bacteria</taxon>
        <taxon>Bacillati</taxon>
        <taxon>Bacillota</taxon>
        <taxon>Bacilli</taxon>
        <taxon>Bacillales</taxon>
        <taxon>Bacillaceae</taxon>
        <taxon>Lysinibacillus</taxon>
    </lineage>
</organism>
<protein>
    <submittedName>
        <fullName evidence="2">Gas vesicle protein</fullName>
    </submittedName>
</protein>
<dbReference type="InterPro" id="IPR024623">
    <property type="entry name" value="YtxH"/>
</dbReference>
<dbReference type="AlphaFoldDB" id="W7RTN0"/>
<dbReference type="Pfam" id="PF12732">
    <property type="entry name" value="YtxH"/>
    <property type="match status" value="1"/>
</dbReference>
<evidence type="ECO:0000256" key="1">
    <source>
        <dbReference type="SAM" id="Coils"/>
    </source>
</evidence>
<dbReference type="PANTHER" id="PTHR35792:SF3">
    <property type="entry name" value="IG HYPOTHETICAL 17707"/>
    <property type="match status" value="1"/>
</dbReference>
<dbReference type="EMBL" id="AYKQ01000059">
    <property type="protein sequence ID" value="EWH30465.1"/>
    <property type="molecule type" value="Genomic_DNA"/>
</dbReference>
<evidence type="ECO:0000313" key="2">
    <source>
        <dbReference type="EMBL" id="EWH30465.1"/>
    </source>
</evidence>
<evidence type="ECO:0000313" key="3">
    <source>
        <dbReference type="Proteomes" id="UP000023555"/>
    </source>
</evidence>
<comment type="caution">
    <text evidence="2">The sequence shown here is derived from an EMBL/GenBank/DDBJ whole genome shotgun (WGS) entry which is preliminary data.</text>
</comment>
<proteinExistence type="predicted"/>
<feature type="coiled-coil region" evidence="1">
    <location>
        <begin position="95"/>
        <end position="129"/>
    </location>
</feature>
<dbReference type="InterPro" id="IPR052928">
    <property type="entry name" value="Desiccation-related_membrane"/>
</dbReference>
<dbReference type="SUPFAM" id="SSF58113">
    <property type="entry name" value="Apolipoprotein A-I"/>
    <property type="match status" value="1"/>
</dbReference>
<name>W7RTN0_LYSSH</name>
<dbReference type="PANTHER" id="PTHR35792">
    <property type="entry name" value="GENERAL STRESS PROTEIN"/>
    <property type="match status" value="1"/>
</dbReference>
<reference evidence="2 3" key="1">
    <citation type="journal article" date="2015" name="Stand. Genomic Sci.">
        <title>Genome sequence and description of the mosquitocidal and heavy metal tolerant strain Lysinibacillus sphaericus CBAM5.</title>
        <authorList>
            <person name="Pena-Montenegro T.D."/>
            <person name="Lozano L."/>
            <person name="Dussan J."/>
        </authorList>
    </citation>
    <scope>NUCLEOTIDE SEQUENCE [LARGE SCALE GENOMIC DNA]</scope>
    <source>
        <strain evidence="2">CBAM5</strain>
    </source>
</reference>
<sequence>MTRNEVYIMKAKPFLIGLATGIIGGTAAVLFSTPQSGQQLRTTLKQNVDQTKGMLLDVKQQVGTVKHSVNTLTNEVKNNIPQIINDLKQTITTFSEEIEPNKNNLQQELDALQNSISEIEKNIAQFTENKEKPQKKISD</sequence>
<dbReference type="Gene3D" id="1.20.5.340">
    <property type="match status" value="1"/>
</dbReference>
<keyword evidence="1" id="KW-0175">Coiled coil</keyword>
<gene>
    <name evidence="2" type="ORF">P799_23960</name>
</gene>
<dbReference type="Proteomes" id="UP000023555">
    <property type="component" value="Unassembled WGS sequence"/>
</dbReference>
<dbReference type="HOGENOM" id="CLU_105320_2_0_9"/>
<accession>W7RTN0</accession>